<proteinExistence type="predicted"/>
<sequence>MKARFEISRTVKPIGSEELKFLPTGSLLTRLNQLRSLQESFEVSDWLPDERDAVEATGLIAFKNSEQWKIAFSDVKRVLSEREHIPRGSKDKRRKAAHQKKNG</sequence>
<evidence type="ECO:0000313" key="3">
    <source>
        <dbReference type="Proteomes" id="UP000305041"/>
    </source>
</evidence>
<reference evidence="2 3" key="1">
    <citation type="submission" date="2019-05" db="EMBL/GenBank/DDBJ databases">
        <title>Draft genome sequence of Pelagicola sp. DSW4-44.</title>
        <authorList>
            <person name="Oh J."/>
        </authorList>
    </citation>
    <scope>NUCLEOTIDE SEQUENCE [LARGE SCALE GENOMIC DNA]</scope>
    <source>
        <strain evidence="2 3">DSW4-44</strain>
    </source>
</reference>
<dbReference type="RefSeq" id="WP_138164526.1">
    <property type="nucleotide sequence ID" value="NZ_VAUA01000010.1"/>
</dbReference>
<feature type="region of interest" description="Disordered" evidence="1">
    <location>
        <begin position="83"/>
        <end position="103"/>
    </location>
</feature>
<evidence type="ECO:0008006" key="4">
    <source>
        <dbReference type="Google" id="ProtNLM"/>
    </source>
</evidence>
<dbReference type="Proteomes" id="UP000305041">
    <property type="component" value="Unassembled WGS sequence"/>
</dbReference>
<accession>A0ABY2UT38</accession>
<gene>
    <name evidence="2" type="ORF">FEE96_18095</name>
</gene>
<keyword evidence="3" id="KW-1185">Reference proteome</keyword>
<comment type="caution">
    <text evidence="2">The sequence shown here is derived from an EMBL/GenBank/DDBJ whole genome shotgun (WGS) entry which is preliminary data.</text>
</comment>
<name>A0ABY2UT38_9RHOB</name>
<evidence type="ECO:0000256" key="1">
    <source>
        <dbReference type="SAM" id="MobiDB-lite"/>
    </source>
</evidence>
<organism evidence="2 3">
    <name type="scientific">Parasedimentitalea maritima</name>
    <dbReference type="NCBI Taxonomy" id="2578117"/>
    <lineage>
        <taxon>Bacteria</taxon>
        <taxon>Pseudomonadati</taxon>
        <taxon>Pseudomonadota</taxon>
        <taxon>Alphaproteobacteria</taxon>
        <taxon>Rhodobacterales</taxon>
        <taxon>Paracoccaceae</taxon>
        <taxon>Parasedimentitalea</taxon>
    </lineage>
</organism>
<protein>
    <recommendedName>
        <fullName evidence="4">Transposase</fullName>
    </recommendedName>
</protein>
<dbReference type="EMBL" id="VAUA01000010">
    <property type="protein sequence ID" value="TLP58344.1"/>
    <property type="molecule type" value="Genomic_DNA"/>
</dbReference>
<feature type="compositionally biased region" description="Basic residues" evidence="1">
    <location>
        <begin position="90"/>
        <end position="103"/>
    </location>
</feature>
<evidence type="ECO:0000313" key="2">
    <source>
        <dbReference type="EMBL" id="TLP58344.1"/>
    </source>
</evidence>